<dbReference type="PANTHER" id="PTHR44591:SF3">
    <property type="entry name" value="RESPONSE REGULATORY DOMAIN-CONTAINING PROTEIN"/>
    <property type="match status" value="1"/>
</dbReference>
<evidence type="ECO:0000259" key="3">
    <source>
        <dbReference type="PROSITE" id="PS50110"/>
    </source>
</evidence>
<evidence type="ECO:0000313" key="5">
    <source>
        <dbReference type="Proteomes" id="UP000179880"/>
    </source>
</evidence>
<feature type="domain" description="Response regulatory" evidence="3">
    <location>
        <begin position="8"/>
        <end position="125"/>
    </location>
</feature>
<dbReference type="PANTHER" id="PTHR44591">
    <property type="entry name" value="STRESS RESPONSE REGULATOR PROTEIN 1"/>
    <property type="match status" value="1"/>
</dbReference>
<reference evidence="4 5" key="1">
    <citation type="journal article" date="2016" name="Nat. Commun.">
        <title>Thousands of microbial genomes shed light on interconnected biogeochemical processes in an aquifer system.</title>
        <authorList>
            <person name="Anantharaman K."/>
            <person name="Brown C.T."/>
            <person name="Hug L.A."/>
            <person name="Sharon I."/>
            <person name="Castelle C.J."/>
            <person name="Probst A.J."/>
            <person name="Thomas B.C."/>
            <person name="Singh A."/>
            <person name="Wilkins M.J."/>
            <person name="Karaoz U."/>
            <person name="Brodie E.L."/>
            <person name="Williams K.H."/>
            <person name="Hubbard S.S."/>
            <person name="Banfield J.F."/>
        </authorList>
    </citation>
    <scope>NUCLEOTIDE SEQUENCE [LARGE SCALE GENOMIC DNA]</scope>
</reference>
<dbReference type="EMBL" id="MFUH01000035">
    <property type="protein sequence ID" value="OGI81257.1"/>
    <property type="molecule type" value="Genomic_DNA"/>
</dbReference>
<dbReference type="InterPro" id="IPR001789">
    <property type="entry name" value="Sig_transdc_resp-reg_receiver"/>
</dbReference>
<comment type="caution">
    <text evidence="4">The sequence shown here is derived from an EMBL/GenBank/DDBJ whole genome shotgun (WGS) entry which is preliminary data.</text>
</comment>
<dbReference type="InterPro" id="IPR011006">
    <property type="entry name" value="CheY-like_superfamily"/>
</dbReference>
<name>A0A1F6WH74_9BACT</name>
<dbReference type="Proteomes" id="UP000179880">
    <property type="component" value="Unassembled WGS sequence"/>
</dbReference>
<dbReference type="PROSITE" id="PS50110">
    <property type="entry name" value="RESPONSE_REGULATORY"/>
    <property type="match status" value="1"/>
</dbReference>
<organism evidence="4 5">
    <name type="scientific">Candidatus Nomurabacteria bacterium RIFCSPHIGHO2_02_FULL_42_24</name>
    <dbReference type="NCBI Taxonomy" id="1801757"/>
    <lineage>
        <taxon>Bacteria</taxon>
        <taxon>Candidatus Nomuraibacteriota</taxon>
    </lineage>
</organism>
<sequence length="132" mass="14513">MDPNNKPKIFIIDDDSFLLDMYALKFSQSGFDVETASNAMIALEKLRGGLKTDVMLLDIIMPEMDGFQLLEQAGPAGLLKNILVVTLSNRGQQSDIEHGKKLGAQDYIVKATFTPTEVVTRVKSLLSAKKPV</sequence>
<gene>
    <name evidence="4" type="ORF">A3B93_00355</name>
</gene>
<evidence type="ECO:0000313" key="4">
    <source>
        <dbReference type="EMBL" id="OGI81257.1"/>
    </source>
</evidence>
<dbReference type="InterPro" id="IPR050595">
    <property type="entry name" value="Bact_response_regulator"/>
</dbReference>
<proteinExistence type="predicted"/>
<evidence type="ECO:0000256" key="1">
    <source>
        <dbReference type="ARBA" id="ARBA00022553"/>
    </source>
</evidence>
<accession>A0A1F6WH74</accession>
<dbReference type="SUPFAM" id="SSF52172">
    <property type="entry name" value="CheY-like"/>
    <property type="match status" value="1"/>
</dbReference>
<dbReference type="GO" id="GO:0000160">
    <property type="term" value="P:phosphorelay signal transduction system"/>
    <property type="evidence" value="ECO:0007669"/>
    <property type="project" value="InterPro"/>
</dbReference>
<protein>
    <recommendedName>
        <fullName evidence="3">Response regulatory domain-containing protein</fullName>
    </recommendedName>
</protein>
<keyword evidence="1 2" id="KW-0597">Phosphoprotein</keyword>
<dbReference type="SMART" id="SM00448">
    <property type="entry name" value="REC"/>
    <property type="match status" value="1"/>
</dbReference>
<dbReference type="AlphaFoldDB" id="A0A1F6WH74"/>
<feature type="modified residue" description="4-aspartylphosphate" evidence="2">
    <location>
        <position position="58"/>
    </location>
</feature>
<dbReference type="Pfam" id="PF00072">
    <property type="entry name" value="Response_reg"/>
    <property type="match status" value="1"/>
</dbReference>
<dbReference type="Gene3D" id="3.40.50.2300">
    <property type="match status" value="1"/>
</dbReference>
<evidence type="ECO:0000256" key="2">
    <source>
        <dbReference type="PROSITE-ProRule" id="PRU00169"/>
    </source>
</evidence>